<evidence type="ECO:0000313" key="8">
    <source>
        <dbReference type="Proteomes" id="UP001177003"/>
    </source>
</evidence>
<dbReference type="Gene3D" id="3.80.10.10">
    <property type="entry name" value="Ribonuclease Inhibitor"/>
    <property type="match status" value="3"/>
</dbReference>
<gene>
    <name evidence="7" type="ORF">LSALG_LOCUS18618</name>
</gene>
<dbReference type="PROSITE" id="PS50104">
    <property type="entry name" value="TIR"/>
    <property type="match status" value="1"/>
</dbReference>
<organism evidence="7 8">
    <name type="scientific">Lactuca saligna</name>
    <name type="common">Willowleaf lettuce</name>
    <dbReference type="NCBI Taxonomy" id="75948"/>
    <lineage>
        <taxon>Eukaryota</taxon>
        <taxon>Viridiplantae</taxon>
        <taxon>Streptophyta</taxon>
        <taxon>Embryophyta</taxon>
        <taxon>Tracheophyta</taxon>
        <taxon>Spermatophyta</taxon>
        <taxon>Magnoliopsida</taxon>
        <taxon>eudicotyledons</taxon>
        <taxon>Gunneridae</taxon>
        <taxon>Pentapetalae</taxon>
        <taxon>asterids</taxon>
        <taxon>campanulids</taxon>
        <taxon>Asterales</taxon>
        <taxon>Asteraceae</taxon>
        <taxon>Cichorioideae</taxon>
        <taxon>Cichorieae</taxon>
        <taxon>Lactucinae</taxon>
        <taxon>Lactuca</taxon>
    </lineage>
</organism>
<dbReference type="EMBL" id="OX465080">
    <property type="protein sequence ID" value="CAI9278779.1"/>
    <property type="molecule type" value="Genomic_DNA"/>
</dbReference>
<dbReference type="Gene3D" id="3.40.50.10140">
    <property type="entry name" value="Toll/interleukin-1 receptor homology (TIR) domain"/>
    <property type="match status" value="1"/>
</dbReference>
<dbReference type="GO" id="GO:0007165">
    <property type="term" value="P:signal transduction"/>
    <property type="evidence" value="ECO:0007669"/>
    <property type="project" value="InterPro"/>
</dbReference>
<dbReference type="SUPFAM" id="SSF52540">
    <property type="entry name" value="P-loop containing nucleoside triphosphate hydrolases"/>
    <property type="match status" value="1"/>
</dbReference>
<keyword evidence="4" id="KW-0520">NAD</keyword>
<dbReference type="InterPro" id="IPR044974">
    <property type="entry name" value="Disease_R_plants"/>
</dbReference>
<dbReference type="Pfam" id="PF01582">
    <property type="entry name" value="TIR"/>
    <property type="match status" value="1"/>
</dbReference>
<protein>
    <recommendedName>
        <fullName evidence="6">TIR domain-containing protein</fullName>
    </recommendedName>
</protein>
<dbReference type="InterPro" id="IPR000157">
    <property type="entry name" value="TIR_dom"/>
</dbReference>
<dbReference type="InterPro" id="IPR042197">
    <property type="entry name" value="Apaf_helical"/>
</dbReference>
<dbReference type="InterPro" id="IPR058192">
    <property type="entry name" value="WHD_ROQ1-like"/>
</dbReference>
<feature type="domain" description="TIR" evidence="6">
    <location>
        <begin position="13"/>
        <end position="177"/>
    </location>
</feature>
<keyword evidence="2" id="KW-0677">Repeat</keyword>
<dbReference type="GO" id="GO:0006952">
    <property type="term" value="P:defense response"/>
    <property type="evidence" value="ECO:0007669"/>
    <property type="project" value="UniProtKB-KW"/>
</dbReference>
<evidence type="ECO:0000256" key="4">
    <source>
        <dbReference type="ARBA" id="ARBA00023027"/>
    </source>
</evidence>
<dbReference type="PANTHER" id="PTHR11017">
    <property type="entry name" value="LEUCINE-RICH REPEAT-CONTAINING PROTEIN"/>
    <property type="match status" value="1"/>
</dbReference>
<dbReference type="FunFam" id="3.40.50.10140:FF:000007">
    <property type="entry name" value="Disease resistance protein (TIR-NBS-LRR class)"/>
    <property type="match status" value="1"/>
</dbReference>
<dbReference type="Pfam" id="PF23282">
    <property type="entry name" value="WHD_ROQ1"/>
    <property type="match status" value="1"/>
</dbReference>
<dbReference type="SUPFAM" id="SSF52200">
    <property type="entry name" value="Toll/Interleukin receptor TIR domain"/>
    <property type="match status" value="1"/>
</dbReference>
<dbReference type="SUPFAM" id="SSF46785">
    <property type="entry name" value="Winged helix' DNA-binding domain"/>
    <property type="match status" value="1"/>
</dbReference>
<reference evidence="7" key="1">
    <citation type="submission" date="2023-04" db="EMBL/GenBank/DDBJ databases">
        <authorList>
            <person name="Vijverberg K."/>
            <person name="Xiong W."/>
            <person name="Schranz E."/>
        </authorList>
    </citation>
    <scope>NUCLEOTIDE SEQUENCE</scope>
</reference>
<dbReference type="GO" id="GO:0043531">
    <property type="term" value="F:ADP binding"/>
    <property type="evidence" value="ECO:0007669"/>
    <property type="project" value="InterPro"/>
</dbReference>
<dbReference type="Gene3D" id="1.10.8.430">
    <property type="entry name" value="Helical domain of apoptotic protease-activating factors"/>
    <property type="match status" value="1"/>
</dbReference>
<dbReference type="InterPro" id="IPR032675">
    <property type="entry name" value="LRR_dom_sf"/>
</dbReference>
<keyword evidence="1" id="KW-0433">Leucine-rich repeat</keyword>
<dbReference type="SMART" id="SM00255">
    <property type="entry name" value="TIR"/>
    <property type="match status" value="1"/>
</dbReference>
<evidence type="ECO:0000256" key="3">
    <source>
        <dbReference type="ARBA" id="ARBA00022821"/>
    </source>
</evidence>
<name>A0AA35YRP4_LACSI</name>
<dbReference type="InterPro" id="IPR027417">
    <property type="entry name" value="P-loop_NTPase"/>
</dbReference>
<dbReference type="SUPFAM" id="SSF52058">
    <property type="entry name" value="L domain-like"/>
    <property type="match status" value="3"/>
</dbReference>
<evidence type="ECO:0000259" key="6">
    <source>
        <dbReference type="PROSITE" id="PS50104"/>
    </source>
</evidence>
<accession>A0AA35YRP4</accession>
<evidence type="ECO:0000313" key="7">
    <source>
        <dbReference type="EMBL" id="CAI9278779.1"/>
    </source>
</evidence>
<dbReference type="InterPro" id="IPR036390">
    <property type="entry name" value="WH_DNA-bd_sf"/>
</dbReference>
<evidence type="ECO:0000256" key="5">
    <source>
        <dbReference type="SAM" id="MobiDB-lite"/>
    </source>
</evidence>
<dbReference type="InterPro" id="IPR002182">
    <property type="entry name" value="NB-ARC"/>
</dbReference>
<dbReference type="InterPro" id="IPR003591">
    <property type="entry name" value="Leu-rich_rpt_typical-subtyp"/>
</dbReference>
<sequence length="1370" mass="156353">MASSSTSFVPKSFKYDVFLSFRGEDTRTNFIDHLYYALQQKNIYTYKDDEQIKKGKRISDELIGSIEDLKFHIIVFSKNYVSSSWCLEELVKIMELHKETEHTAYPIFYDVEPSEVRKQSGAVGEAFSKYEKEEAAGKWRKALKEVANLAGWELKKTSDGHEAKFIKKIVEEVSLELRSINFSIDEKLVGMETRIKDVLSSLGATSYDVCMIGIKGMGGGGKTTLARAVFDQIACQFEGRSFVENVREVSNVSLSGLKSLQSQVLSDILNDQGIHVSSVYDGKNMIKRMVRGRKVLVVLDDVDHIDQLEALAGDPTWFKPGSIVIITTRDEQVLVAHGVKLIHNVNLLLDKEAICLFSRYAFGREIPIQGYEELSWRVVRYAAGLPLTIRVLGSFLCGKNELEWIDALERLKTIPLTETLKKLELSYIGLEEDYKEMFLDVACILKGRPKDHAIKVLESCGFHARNGLRVLEQKSLITINDISGRERVSMHDHVEEMGRNIVRRSHPNMPCKHSRLWTKEEIEDILVNDLGTEATRCMRFYMWRVNTEIVMKGLQKMKELRLLDVSLKLTDESKRDCFRRNWELHKFPNTLQYLRWHNGPFTSLPKISQKNNLVAHGMVPWGGGERKILTKLRFLDLSYPMLRTLDLGLTPNLETLTLGRCGDLVELHMPVACIKLRFFHISDSNLRTLDLGSAPNLELLHLDKCWELVELRMPGRCLNLRSFKLKHSKLRTLDLGSAPNLELLDVDECWDLIELYLPGGCLHLRSLKLEHSKVRILDIGMTPNLEYLGLKNCYDFEELHMAHECQKLTSLHVSHSKLRILNLGLTPNLEKLDLGNCFDLEELHMANECQKLTSLYISHSKLKTLDLGLTPNVERLDLNECYNLVELHVPIGCLKKLVYLNLSGCLRFRSFVFKINDCSVDESLEVSLLAELHLIAESLERCPIHPDNNLPKFQFTCFYKDDLPSLTRNLEKLVSFGLCSCTNLEEFSASICGLQRLRKLKLKGGIPEAPKDLDQLGCLENLIFSSTKIKHLPDNICLLKHLKSLKLKSCWLIEKLPENLGHLECLEKLTLSSTMVNHLPDSICMLKHLKSLKLIFCWLLEKLPEHLGQLECLQKVTLSSAKIKYLPYSICMLKNLKSLKLKYCWLLERLPEDFGRLKCLEKLTLSSTKIRYLPDSICMLKHLGSIELNHCTLLQKLPEDLGQLECLKELILMRCTDLRVLPNSICKMKCLKHFLLRYCIRVEGLPEEIGHLRCLKELDIEGTCISHLPQSILLLKGLHVLGSRALLQSFGLTSEIQTSEDERICYIKFVAKEGLLLNQVQKLPSSKKAFEAAVSQPPPPAAEEVEEKPKPKVENAPVMEKPKLPSPPPI</sequence>
<dbReference type="SMART" id="SM00369">
    <property type="entry name" value="LRR_TYP"/>
    <property type="match status" value="6"/>
</dbReference>
<evidence type="ECO:0000256" key="2">
    <source>
        <dbReference type="ARBA" id="ARBA00022737"/>
    </source>
</evidence>
<dbReference type="Pfam" id="PF00931">
    <property type="entry name" value="NB-ARC"/>
    <property type="match status" value="1"/>
</dbReference>
<dbReference type="PANTHER" id="PTHR11017:SF544">
    <property type="entry name" value="ADP-RIBOSYL CYCLASE_CYCLIC ADP-RIBOSE HYDROLASE"/>
    <property type="match status" value="1"/>
</dbReference>
<dbReference type="Proteomes" id="UP001177003">
    <property type="component" value="Chromosome 4"/>
</dbReference>
<dbReference type="PRINTS" id="PR00364">
    <property type="entry name" value="DISEASERSIST"/>
</dbReference>
<proteinExistence type="predicted"/>
<feature type="region of interest" description="Disordered" evidence="5">
    <location>
        <begin position="1328"/>
        <end position="1370"/>
    </location>
</feature>
<keyword evidence="8" id="KW-1185">Reference proteome</keyword>
<dbReference type="Gene3D" id="3.40.50.300">
    <property type="entry name" value="P-loop containing nucleotide triphosphate hydrolases"/>
    <property type="match status" value="1"/>
</dbReference>
<dbReference type="InterPro" id="IPR035897">
    <property type="entry name" value="Toll_tir_struct_dom_sf"/>
</dbReference>
<evidence type="ECO:0000256" key="1">
    <source>
        <dbReference type="ARBA" id="ARBA00022614"/>
    </source>
</evidence>
<keyword evidence="3" id="KW-0611">Plant defense</keyword>